<feature type="transmembrane region" description="Helical" evidence="6">
    <location>
        <begin position="21"/>
        <end position="41"/>
    </location>
</feature>
<feature type="transmembrane region" description="Helical" evidence="6">
    <location>
        <begin position="429"/>
        <end position="456"/>
    </location>
</feature>
<dbReference type="Proteomes" id="UP000019141">
    <property type="component" value="Unassembled WGS sequence"/>
</dbReference>
<comment type="caution">
    <text evidence="9">The sequence shown here is derived from an EMBL/GenBank/DDBJ whole genome shotgun (WGS) entry which is preliminary data.</text>
</comment>
<dbReference type="PANTHER" id="PTHR30287">
    <property type="entry name" value="MEMBRANE COMPONENT OF PREDICTED ABC SUPERFAMILY METABOLITE UPTAKE TRANSPORTER"/>
    <property type="match status" value="1"/>
</dbReference>
<keyword evidence="4 6" id="KW-1133">Transmembrane helix</keyword>
<gene>
    <name evidence="9" type="ORF">ETSY1_33765</name>
</gene>
<evidence type="ECO:0000256" key="2">
    <source>
        <dbReference type="ARBA" id="ARBA00022475"/>
    </source>
</evidence>
<evidence type="ECO:0000256" key="3">
    <source>
        <dbReference type="ARBA" id="ARBA00022692"/>
    </source>
</evidence>
<accession>W4L9C4</accession>
<feature type="domain" description="ABC3 transporter permease C-terminal" evidence="7">
    <location>
        <begin position="272"/>
        <end position="386"/>
    </location>
</feature>
<dbReference type="AlphaFoldDB" id="W4L9C4"/>
<evidence type="ECO:0000259" key="7">
    <source>
        <dbReference type="Pfam" id="PF02687"/>
    </source>
</evidence>
<dbReference type="InterPro" id="IPR025857">
    <property type="entry name" value="MacB_PCD"/>
</dbReference>
<feature type="transmembrane region" description="Helical" evidence="6">
    <location>
        <begin position="365"/>
        <end position="384"/>
    </location>
</feature>
<name>W4L9C4_ENTF1</name>
<dbReference type="InterPro" id="IPR003838">
    <property type="entry name" value="ABC3_permease_C"/>
</dbReference>
<evidence type="ECO:0000256" key="6">
    <source>
        <dbReference type="SAM" id="Phobius"/>
    </source>
</evidence>
<feature type="domain" description="MacB-like periplasmic core" evidence="8">
    <location>
        <begin position="23"/>
        <end position="238"/>
    </location>
</feature>
<dbReference type="HOGENOM" id="CLU_009475_2_0_7"/>
<comment type="subcellular location">
    <subcellularLocation>
        <location evidence="1">Cell membrane</location>
        <topology evidence="1">Multi-pass membrane protein</topology>
    </subcellularLocation>
</comment>
<sequence>MFTVVHRQFVYRQLLSSRQQGGILILCVALAVVTHVTIGSLRRSVQTALLSDTKQLHAADIIVESNTAFAPATAAAVNALQQQGRAELAQVYEFYSMVRTLKPTPNSGNGDDASLLAHLKVVEAGYPFYGQVELASGRELHEVLTPGHVIVEARLLEQLGLRLGDRVHIGKTTLTIRDVVLREPDRPVQFFSLGPRVFVALADLPALDLVGQGSRVRYKYLLKMADDRALDTIADELQGVKAEYERVTTFETAESGVKIFFDNFLFFLNLTAVYSLLLFGIGMQSTLRALTQASEETIATIKTVGATSGFIVGHFILIVCILGAIGTLIGLGIGGLGLPAVAVLFRGLLPPEAVLSLTWPTVLESVVLGSLILALFAFLPLYRLRDVKPNLMFRKAVIPLSGGFLTAGVYAVIGLFFAGMILWRMPELTIGLAVAGGSLALIGIVTLAAYGVLFVVRRPHIRHLALRLAIKGFGRPGNATKAMIITLTVSLSVLFSLYLVELNLNATFIQAYPDDAPNVFFIDIQPSQVEAMQRVLGGEALFYPMVKARVRSIQGVPLDREAQRQRRGDDLAREFNLTYRYELLVDEQLSQGQTLFRDDWDEPQVSVLDTAAEMHPMAIGDYITFSVHGIPLRAHLEFS</sequence>
<feature type="transmembrane region" description="Helical" evidence="6">
    <location>
        <begin position="477"/>
        <end position="500"/>
    </location>
</feature>
<reference evidence="9 10" key="1">
    <citation type="journal article" date="2014" name="Nature">
        <title>An environmental bacterial taxon with a large and distinct metabolic repertoire.</title>
        <authorList>
            <person name="Wilson M.C."/>
            <person name="Mori T."/>
            <person name="Ruckert C."/>
            <person name="Uria A.R."/>
            <person name="Helf M.J."/>
            <person name="Takada K."/>
            <person name="Gernert C."/>
            <person name="Steffens U.A."/>
            <person name="Heycke N."/>
            <person name="Schmitt S."/>
            <person name="Rinke C."/>
            <person name="Helfrich E.J."/>
            <person name="Brachmann A.O."/>
            <person name="Gurgui C."/>
            <person name="Wakimoto T."/>
            <person name="Kracht M."/>
            <person name="Crusemann M."/>
            <person name="Hentschel U."/>
            <person name="Abe I."/>
            <person name="Matsunaga S."/>
            <person name="Kalinowski J."/>
            <person name="Takeyama H."/>
            <person name="Piel J."/>
        </authorList>
    </citation>
    <scope>NUCLEOTIDE SEQUENCE [LARGE SCALE GENOMIC DNA]</scope>
    <source>
        <strain evidence="10">TSY1</strain>
    </source>
</reference>
<dbReference type="InterPro" id="IPR038766">
    <property type="entry name" value="Membrane_comp_ABC_pdt"/>
</dbReference>
<dbReference type="EMBL" id="AZHW01001024">
    <property type="protein sequence ID" value="ETW94693.1"/>
    <property type="molecule type" value="Genomic_DNA"/>
</dbReference>
<evidence type="ECO:0000256" key="4">
    <source>
        <dbReference type="ARBA" id="ARBA00022989"/>
    </source>
</evidence>
<dbReference type="GO" id="GO:0005886">
    <property type="term" value="C:plasma membrane"/>
    <property type="evidence" value="ECO:0007669"/>
    <property type="project" value="UniProtKB-SubCell"/>
</dbReference>
<keyword evidence="10" id="KW-1185">Reference proteome</keyword>
<proteinExistence type="predicted"/>
<protein>
    <recommendedName>
        <fullName evidence="11">ABC3 transporter permease protein domain-containing protein</fullName>
    </recommendedName>
</protein>
<keyword evidence="3 6" id="KW-0812">Transmembrane</keyword>
<dbReference type="PANTHER" id="PTHR30287:SF1">
    <property type="entry name" value="INNER MEMBRANE PROTEIN"/>
    <property type="match status" value="1"/>
</dbReference>
<feature type="transmembrane region" description="Helical" evidence="6">
    <location>
        <begin position="315"/>
        <end position="345"/>
    </location>
</feature>
<evidence type="ECO:0000313" key="10">
    <source>
        <dbReference type="Proteomes" id="UP000019141"/>
    </source>
</evidence>
<dbReference type="Pfam" id="PF12704">
    <property type="entry name" value="MacB_PCD"/>
    <property type="match status" value="1"/>
</dbReference>
<keyword evidence="2" id="KW-1003">Cell membrane</keyword>
<evidence type="ECO:0000313" key="9">
    <source>
        <dbReference type="EMBL" id="ETW94693.1"/>
    </source>
</evidence>
<evidence type="ECO:0000256" key="1">
    <source>
        <dbReference type="ARBA" id="ARBA00004651"/>
    </source>
</evidence>
<evidence type="ECO:0008006" key="11">
    <source>
        <dbReference type="Google" id="ProtNLM"/>
    </source>
</evidence>
<dbReference type="Pfam" id="PF02687">
    <property type="entry name" value="FtsX"/>
    <property type="match status" value="1"/>
</dbReference>
<evidence type="ECO:0000259" key="8">
    <source>
        <dbReference type="Pfam" id="PF12704"/>
    </source>
</evidence>
<feature type="transmembrane region" description="Helical" evidence="6">
    <location>
        <begin position="396"/>
        <end position="423"/>
    </location>
</feature>
<keyword evidence="5 6" id="KW-0472">Membrane</keyword>
<evidence type="ECO:0000256" key="5">
    <source>
        <dbReference type="ARBA" id="ARBA00023136"/>
    </source>
</evidence>
<feature type="transmembrane region" description="Helical" evidence="6">
    <location>
        <begin position="264"/>
        <end position="282"/>
    </location>
</feature>
<organism evidence="9 10">
    <name type="scientific">Entotheonella factor</name>
    <dbReference type="NCBI Taxonomy" id="1429438"/>
    <lineage>
        <taxon>Bacteria</taxon>
        <taxon>Pseudomonadati</taxon>
        <taxon>Nitrospinota/Tectimicrobiota group</taxon>
        <taxon>Candidatus Tectimicrobiota</taxon>
        <taxon>Candidatus Entotheonellia</taxon>
        <taxon>Candidatus Entotheonellales</taxon>
        <taxon>Candidatus Entotheonellaceae</taxon>
        <taxon>Candidatus Entotheonella</taxon>
    </lineage>
</organism>